<gene>
    <name evidence="4" type="ORF">X797_003832</name>
</gene>
<dbReference type="PANTHER" id="PTHR31668">
    <property type="entry name" value="GLUCOSE TRANSPORT TRANSCRIPTION REGULATOR RGT1-RELATED-RELATED"/>
    <property type="match status" value="1"/>
</dbReference>
<dbReference type="InterPro" id="IPR001138">
    <property type="entry name" value="Zn2Cys6_DnaBD"/>
</dbReference>
<feature type="compositionally biased region" description="Low complexity" evidence="2">
    <location>
        <begin position="203"/>
        <end position="218"/>
    </location>
</feature>
<feature type="domain" description="Zn(2)-C6 fungal-type" evidence="3">
    <location>
        <begin position="19"/>
        <end position="49"/>
    </location>
</feature>
<accession>A0A0A1UYN3</accession>
<dbReference type="Pfam" id="PF00172">
    <property type="entry name" value="Zn_clus"/>
    <property type="match status" value="1"/>
</dbReference>
<dbReference type="InterPro" id="IPR036864">
    <property type="entry name" value="Zn2-C6_fun-type_DNA-bd_sf"/>
</dbReference>
<proteinExistence type="predicted"/>
<evidence type="ECO:0000313" key="4">
    <source>
        <dbReference type="EMBL" id="EXV02710.1"/>
    </source>
</evidence>
<dbReference type="Gene3D" id="4.10.240.10">
    <property type="entry name" value="Zn(2)-C6 fungal-type DNA-binding domain"/>
    <property type="match status" value="1"/>
</dbReference>
<keyword evidence="1" id="KW-0539">Nucleus</keyword>
<sequence>MATKLPQESKAADTPKHRACDECRTRKLACSKDPTGCERCKREGISCVYSPQKPMGRPRKRRAIEQPIPEDASTDASRPQVLPTPRGASFSPSSHQDPLANAHLDFMPQIDDEPLNFLDMLSNNPGDSDTAHLYPLPQEPYLSLSGPGDGSLGSNSFQIEFGGLDILQSIDFNEPEPTRGSISKHINDSLHQYVAGQMPRVQETPPSISSDVSSIIESPEPPQASTSSKPLPNSTCGCLSSLYLALDSLTRLPSDVPSAMRVARNATKISQDVLGCPHCFQYFFTDPLQPQPVQSLQNMTCLGALVPSACNAYARIMEMIDRDADAAHADGKGIFFSFREFGGLWGLVMDDHGACAALKAIDNRNLDPDVWRATVQSILKLDVYGLGGKTGDALPGRHAILGLKDVINELDRSTKLRHQIVEDLMAAGKMPNHSRYYLQYNAPVPPEHRNCTRLVESARVALNNLSIG</sequence>
<name>A0A0A1UYN3_9HYPO</name>
<dbReference type="SUPFAM" id="SSF57701">
    <property type="entry name" value="Zn2/Cys6 DNA-binding domain"/>
    <property type="match status" value="1"/>
</dbReference>
<dbReference type="GO" id="GO:0008270">
    <property type="term" value="F:zinc ion binding"/>
    <property type="evidence" value="ECO:0007669"/>
    <property type="project" value="InterPro"/>
</dbReference>
<dbReference type="SMART" id="SM00066">
    <property type="entry name" value="GAL4"/>
    <property type="match status" value="1"/>
</dbReference>
<dbReference type="EMBL" id="JELW01000004">
    <property type="protein sequence ID" value="EXV02710.1"/>
    <property type="molecule type" value="Genomic_DNA"/>
</dbReference>
<reference evidence="4 5" key="1">
    <citation type="submission" date="2014-02" db="EMBL/GenBank/DDBJ databases">
        <title>The genome sequence of the entomopathogenic fungus Metarhizium robertsii ARSEF 2575.</title>
        <authorList>
            <person name="Giuliano Garisto Donzelli B."/>
            <person name="Roe B.A."/>
            <person name="Macmil S.L."/>
            <person name="Krasnoff S.B."/>
            <person name="Gibson D.M."/>
        </authorList>
    </citation>
    <scope>NUCLEOTIDE SEQUENCE [LARGE SCALE GENOMIC DNA]</scope>
    <source>
        <strain evidence="4 5">ARSEF 2575</strain>
    </source>
</reference>
<dbReference type="eggNOG" id="ENOG502SE9E">
    <property type="taxonomic scope" value="Eukaryota"/>
</dbReference>
<protein>
    <submittedName>
        <fullName evidence="4">Zn(2)-Cys(6) zinc finger domain protein</fullName>
    </submittedName>
</protein>
<feature type="region of interest" description="Disordered" evidence="2">
    <location>
        <begin position="48"/>
        <end position="100"/>
    </location>
</feature>
<dbReference type="AlphaFoldDB" id="A0A0A1UYN3"/>
<dbReference type="InterPro" id="IPR050797">
    <property type="entry name" value="Carb_Metab_Trans_Reg"/>
</dbReference>
<dbReference type="CDD" id="cd00067">
    <property type="entry name" value="GAL4"/>
    <property type="match status" value="1"/>
</dbReference>
<evidence type="ECO:0000313" key="5">
    <source>
        <dbReference type="Proteomes" id="UP000030151"/>
    </source>
</evidence>
<dbReference type="PROSITE" id="PS00463">
    <property type="entry name" value="ZN2_CY6_FUNGAL_1"/>
    <property type="match status" value="1"/>
</dbReference>
<organism evidence="4 5">
    <name type="scientific">Metarhizium robertsii</name>
    <dbReference type="NCBI Taxonomy" id="568076"/>
    <lineage>
        <taxon>Eukaryota</taxon>
        <taxon>Fungi</taxon>
        <taxon>Dikarya</taxon>
        <taxon>Ascomycota</taxon>
        <taxon>Pezizomycotina</taxon>
        <taxon>Sordariomycetes</taxon>
        <taxon>Hypocreomycetidae</taxon>
        <taxon>Hypocreales</taxon>
        <taxon>Clavicipitaceae</taxon>
        <taxon>Metarhizium</taxon>
    </lineage>
</organism>
<feature type="region of interest" description="Disordered" evidence="2">
    <location>
        <begin position="201"/>
        <end position="232"/>
    </location>
</feature>
<evidence type="ECO:0000259" key="3">
    <source>
        <dbReference type="PROSITE" id="PS50048"/>
    </source>
</evidence>
<dbReference type="OrthoDB" id="3498215at2759"/>
<evidence type="ECO:0000256" key="2">
    <source>
        <dbReference type="SAM" id="MobiDB-lite"/>
    </source>
</evidence>
<evidence type="ECO:0000256" key="1">
    <source>
        <dbReference type="ARBA" id="ARBA00023242"/>
    </source>
</evidence>
<dbReference type="HOGENOM" id="CLU_026660_3_0_1"/>
<feature type="compositionally biased region" description="Polar residues" evidence="2">
    <location>
        <begin position="223"/>
        <end position="232"/>
    </location>
</feature>
<comment type="caution">
    <text evidence="4">The sequence shown here is derived from an EMBL/GenBank/DDBJ whole genome shotgun (WGS) entry which is preliminary data.</text>
</comment>
<dbReference type="GO" id="GO:0000981">
    <property type="term" value="F:DNA-binding transcription factor activity, RNA polymerase II-specific"/>
    <property type="evidence" value="ECO:0007669"/>
    <property type="project" value="InterPro"/>
</dbReference>
<dbReference type="Proteomes" id="UP000030151">
    <property type="component" value="Unassembled WGS sequence"/>
</dbReference>
<dbReference type="PROSITE" id="PS50048">
    <property type="entry name" value="ZN2_CY6_FUNGAL_2"/>
    <property type="match status" value="1"/>
</dbReference>